<dbReference type="RefSeq" id="WP_354695588.1">
    <property type="nucleotide sequence ID" value="NZ_JAZHOG010000007.1"/>
</dbReference>
<sequence length="95" mass="10795">MTLKTYSVQQAAKVCRCHPGSIYDAIRSGKLRARKVGRAWVILERNLTAFLDAPDPSISPAPDRHPRISSLKSADLIDPRELLEEIKRERRSKSR</sequence>
<evidence type="ECO:0000313" key="3">
    <source>
        <dbReference type="EMBL" id="MEJ8568267.1"/>
    </source>
</evidence>
<evidence type="ECO:0000313" key="4">
    <source>
        <dbReference type="Proteomes" id="UP001359886"/>
    </source>
</evidence>
<reference evidence="3 4" key="1">
    <citation type="submission" date="2024-02" db="EMBL/GenBank/DDBJ databases">
        <title>A novel Wenzhouxiangellaceae bacterium, isolated from coastal sediments.</title>
        <authorList>
            <person name="Du Z.-J."/>
            <person name="Ye Y.-Q."/>
            <person name="Zhang X.-Y."/>
        </authorList>
    </citation>
    <scope>NUCLEOTIDE SEQUENCE [LARGE SCALE GENOMIC DNA]</scope>
    <source>
        <strain evidence="3 4">CH-27</strain>
    </source>
</reference>
<accession>A0AAW9RDS6</accession>
<dbReference type="Pfam" id="PF12728">
    <property type="entry name" value="HTH_17"/>
    <property type="match status" value="1"/>
</dbReference>
<dbReference type="Proteomes" id="UP001359886">
    <property type="component" value="Unassembled WGS sequence"/>
</dbReference>
<gene>
    <name evidence="3" type="ORF">V3330_11580</name>
</gene>
<dbReference type="AlphaFoldDB" id="A0AAW9RDS6"/>
<feature type="domain" description="Helix-turn-helix" evidence="2">
    <location>
        <begin position="6"/>
        <end position="52"/>
    </location>
</feature>
<dbReference type="InterPro" id="IPR041657">
    <property type="entry name" value="HTH_17"/>
</dbReference>
<dbReference type="NCBIfam" id="TIGR01764">
    <property type="entry name" value="excise"/>
    <property type="match status" value="1"/>
</dbReference>
<dbReference type="GO" id="GO:0003677">
    <property type="term" value="F:DNA binding"/>
    <property type="evidence" value="ECO:0007669"/>
    <property type="project" value="InterPro"/>
</dbReference>
<dbReference type="EMBL" id="JAZHOG010000007">
    <property type="protein sequence ID" value="MEJ8568267.1"/>
    <property type="molecule type" value="Genomic_DNA"/>
</dbReference>
<protein>
    <submittedName>
        <fullName evidence="3">Helix-turn-helix domain-containing protein</fullName>
    </submittedName>
</protein>
<comment type="caution">
    <text evidence="3">The sequence shown here is derived from an EMBL/GenBank/DDBJ whole genome shotgun (WGS) entry which is preliminary data.</text>
</comment>
<evidence type="ECO:0000259" key="2">
    <source>
        <dbReference type="Pfam" id="PF12728"/>
    </source>
</evidence>
<keyword evidence="4" id="KW-1185">Reference proteome</keyword>
<organism evidence="3 4">
    <name type="scientific">Elongatibacter sediminis</name>
    <dbReference type="NCBI Taxonomy" id="3119006"/>
    <lineage>
        <taxon>Bacteria</taxon>
        <taxon>Pseudomonadati</taxon>
        <taxon>Pseudomonadota</taxon>
        <taxon>Gammaproteobacteria</taxon>
        <taxon>Chromatiales</taxon>
        <taxon>Wenzhouxiangellaceae</taxon>
        <taxon>Elongatibacter</taxon>
    </lineage>
</organism>
<name>A0AAW9RDS6_9GAMM</name>
<dbReference type="InterPro" id="IPR010093">
    <property type="entry name" value="SinI_DNA-bd"/>
</dbReference>
<feature type="region of interest" description="Disordered" evidence="1">
    <location>
        <begin position="54"/>
        <end position="73"/>
    </location>
</feature>
<evidence type="ECO:0000256" key="1">
    <source>
        <dbReference type="SAM" id="MobiDB-lite"/>
    </source>
</evidence>
<proteinExistence type="predicted"/>